<dbReference type="Proteomes" id="UP000651452">
    <property type="component" value="Unassembled WGS sequence"/>
</dbReference>
<feature type="region of interest" description="Disordered" evidence="2">
    <location>
        <begin position="401"/>
        <end position="436"/>
    </location>
</feature>
<dbReference type="EMBL" id="RZGK01000022">
    <property type="protein sequence ID" value="KAF9691050.1"/>
    <property type="molecule type" value="Genomic_DNA"/>
</dbReference>
<protein>
    <submittedName>
        <fullName evidence="3">Uncharacterized protein</fullName>
    </submittedName>
</protein>
<keyword evidence="1" id="KW-0175">Coiled coil</keyword>
<reference evidence="3" key="1">
    <citation type="submission" date="2018-12" db="EMBL/GenBank/DDBJ databases">
        <authorList>
            <person name="Syme R.A."/>
            <person name="Farfan-Caceres L."/>
            <person name="Lichtenzveig J."/>
        </authorList>
    </citation>
    <scope>NUCLEOTIDE SEQUENCE</scope>
    <source>
        <strain evidence="3">Al4</strain>
    </source>
</reference>
<comment type="caution">
    <text evidence="3">The sequence shown here is derived from an EMBL/GenBank/DDBJ whole genome shotgun (WGS) entry which is preliminary data.</text>
</comment>
<proteinExistence type="predicted"/>
<feature type="region of interest" description="Disordered" evidence="2">
    <location>
        <begin position="450"/>
        <end position="554"/>
    </location>
</feature>
<keyword evidence="4" id="KW-1185">Reference proteome</keyword>
<sequence>MSDPPDKLNAGALNPPGGSATNTSKVGAASTATPAPATKSTDEPSSAASKPKTSRNVELKAKLDAAQHEAAELKSQLLKAEQTIEGLRNPPPAVIAWLVTTAQSRFQYLDELQSKASDLFDQAAAVDRESEEARAKLDTERQAWDAQMRITTDVAQLHGISLTTAVKDLSTTARTVMEAEVQRLLTHCLRNSDVVKETAAAEVARVLADRKVKAQREKASVDESLKLREDRIKHQEETIIEWYKMVADFDVEVEEYRRKVLVSIGKVAPPDERRYALSDPAVKDLLDEKWLAGYLELAMAFELRLAYKNKVEGVDYKKVQYLSDTKNPMNPYQIGIRIGQTFGWRAICQAFDRREWDCSLDKREWTWQQFWTLHEEFLQGSTWDGIRAGFGIAEKDFEAKQAQEEEKTSFQTVRKGKHQETGAKPKKSPNDRKNIQRKADKLRDEAYIAAQGTGRASGQGSSVEKAKPQRLSQRDKRELVEVKMTTASPKPSSQAATTSSHQHGPSKVILEPEPVFGYFPPCPSPVPASESSEDKDVERAVPDTRHKTVFEDLSDSDAADPVRVRELHARSQLHGAPFELGESSRSTRLGSHSALLTGDSSRGSSFVGGSASRSTFKVPFRHRTTRALSLESLPELDRRDEDDVYRWGDEPKRSETEW</sequence>
<dbReference type="OrthoDB" id="10499757at2759"/>
<accession>A0A8H7ISE4</accession>
<feature type="compositionally biased region" description="Low complexity" evidence="2">
    <location>
        <begin position="28"/>
        <end position="39"/>
    </location>
</feature>
<feature type="region of interest" description="Disordered" evidence="2">
    <location>
        <begin position="575"/>
        <end position="612"/>
    </location>
</feature>
<gene>
    <name evidence="3" type="ORF">EKO04_010981</name>
</gene>
<feature type="compositionally biased region" description="Basic and acidic residues" evidence="2">
    <location>
        <begin position="464"/>
        <end position="481"/>
    </location>
</feature>
<evidence type="ECO:0000256" key="2">
    <source>
        <dbReference type="SAM" id="MobiDB-lite"/>
    </source>
</evidence>
<organism evidence="3 4">
    <name type="scientific">Ascochyta lentis</name>
    <dbReference type="NCBI Taxonomy" id="205686"/>
    <lineage>
        <taxon>Eukaryota</taxon>
        <taxon>Fungi</taxon>
        <taxon>Dikarya</taxon>
        <taxon>Ascomycota</taxon>
        <taxon>Pezizomycotina</taxon>
        <taxon>Dothideomycetes</taxon>
        <taxon>Pleosporomycetidae</taxon>
        <taxon>Pleosporales</taxon>
        <taxon>Pleosporineae</taxon>
        <taxon>Didymellaceae</taxon>
        <taxon>Ascochyta</taxon>
    </lineage>
</organism>
<feature type="compositionally biased region" description="Polar residues" evidence="2">
    <location>
        <begin position="485"/>
        <end position="503"/>
    </location>
</feature>
<feature type="coiled-coil region" evidence="1">
    <location>
        <begin position="109"/>
        <end position="143"/>
    </location>
</feature>
<name>A0A8H7ISE4_9PLEO</name>
<feature type="region of interest" description="Disordered" evidence="2">
    <location>
        <begin position="1"/>
        <end position="57"/>
    </location>
</feature>
<reference evidence="3" key="2">
    <citation type="submission" date="2020-09" db="EMBL/GenBank/DDBJ databases">
        <title>Reference genome assembly for Australian Ascochyta lentis isolate Al4.</title>
        <authorList>
            <person name="Lee R.C."/>
            <person name="Farfan-Caceres L.M."/>
            <person name="Debler J.W."/>
            <person name="Williams A.H."/>
            <person name="Henares B.M."/>
        </authorList>
    </citation>
    <scope>NUCLEOTIDE SEQUENCE</scope>
    <source>
        <strain evidence="3">Al4</strain>
    </source>
</reference>
<feature type="compositionally biased region" description="Basic and acidic residues" evidence="2">
    <location>
        <begin position="418"/>
        <end position="436"/>
    </location>
</feature>
<dbReference type="AlphaFoldDB" id="A0A8H7ISE4"/>
<evidence type="ECO:0000256" key="1">
    <source>
        <dbReference type="SAM" id="Coils"/>
    </source>
</evidence>
<evidence type="ECO:0000313" key="3">
    <source>
        <dbReference type="EMBL" id="KAF9691050.1"/>
    </source>
</evidence>
<feature type="compositionally biased region" description="Basic and acidic residues" evidence="2">
    <location>
        <begin position="532"/>
        <end position="550"/>
    </location>
</feature>
<evidence type="ECO:0000313" key="4">
    <source>
        <dbReference type="Proteomes" id="UP000651452"/>
    </source>
</evidence>